<dbReference type="AlphaFoldDB" id="A0A9P5WYB5"/>
<organism evidence="2 3">
    <name type="scientific">Macrolepiota fuliginosa MF-IS2</name>
    <dbReference type="NCBI Taxonomy" id="1400762"/>
    <lineage>
        <taxon>Eukaryota</taxon>
        <taxon>Fungi</taxon>
        <taxon>Dikarya</taxon>
        <taxon>Basidiomycota</taxon>
        <taxon>Agaricomycotina</taxon>
        <taxon>Agaricomycetes</taxon>
        <taxon>Agaricomycetidae</taxon>
        <taxon>Agaricales</taxon>
        <taxon>Agaricineae</taxon>
        <taxon>Agaricaceae</taxon>
        <taxon>Macrolepiota</taxon>
    </lineage>
</organism>
<dbReference type="Proteomes" id="UP000807342">
    <property type="component" value="Unassembled WGS sequence"/>
</dbReference>
<keyword evidence="3" id="KW-1185">Reference proteome</keyword>
<proteinExistence type="predicted"/>
<feature type="region of interest" description="Disordered" evidence="1">
    <location>
        <begin position="203"/>
        <end position="299"/>
    </location>
</feature>
<protein>
    <submittedName>
        <fullName evidence="2">Uncharacterized protein</fullName>
    </submittedName>
</protein>
<feature type="compositionally biased region" description="Low complexity" evidence="1">
    <location>
        <begin position="276"/>
        <end position="296"/>
    </location>
</feature>
<name>A0A9P5WYB5_9AGAR</name>
<comment type="caution">
    <text evidence="2">The sequence shown here is derived from an EMBL/GenBank/DDBJ whole genome shotgun (WGS) entry which is preliminary data.</text>
</comment>
<feature type="compositionally biased region" description="Polar residues" evidence="1">
    <location>
        <begin position="227"/>
        <end position="245"/>
    </location>
</feature>
<reference evidence="2" key="1">
    <citation type="submission" date="2020-11" db="EMBL/GenBank/DDBJ databases">
        <authorList>
            <consortium name="DOE Joint Genome Institute"/>
            <person name="Ahrendt S."/>
            <person name="Riley R."/>
            <person name="Andreopoulos W."/>
            <person name="Labutti K."/>
            <person name="Pangilinan J."/>
            <person name="Ruiz-Duenas F.J."/>
            <person name="Barrasa J.M."/>
            <person name="Sanchez-Garcia M."/>
            <person name="Camarero S."/>
            <person name="Miyauchi S."/>
            <person name="Serrano A."/>
            <person name="Linde D."/>
            <person name="Babiker R."/>
            <person name="Drula E."/>
            <person name="Ayuso-Fernandez I."/>
            <person name="Pacheco R."/>
            <person name="Padilla G."/>
            <person name="Ferreira P."/>
            <person name="Barriuso J."/>
            <person name="Kellner H."/>
            <person name="Castanera R."/>
            <person name="Alfaro M."/>
            <person name="Ramirez L."/>
            <person name="Pisabarro A.G."/>
            <person name="Kuo A."/>
            <person name="Tritt A."/>
            <person name="Lipzen A."/>
            <person name="He G."/>
            <person name="Yan M."/>
            <person name="Ng V."/>
            <person name="Cullen D."/>
            <person name="Martin F."/>
            <person name="Rosso M.-N."/>
            <person name="Henrissat B."/>
            <person name="Hibbett D."/>
            <person name="Martinez A.T."/>
            <person name="Grigoriev I.V."/>
        </authorList>
    </citation>
    <scope>NUCLEOTIDE SEQUENCE</scope>
    <source>
        <strain evidence="2">MF-IS2</strain>
    </source>
</reference>
<evidence type="ECO:0000313" key="3">
    <source>
        <dbReference type="Proteomes" id="UP000807342"/>
    </source>
</evidence>
<feature type="region of interest" description="Disordered" evidence="1">
    <location>
        <begin position="136"/>
        <end position="170"/>
    </location>
</feature>
<evidence type="ECO:0000313" key="2">
    <source>
        <dbReference type="EMBL" id="KAF9441103.1"/>
    </source>
</evidence>
<accession>A0A9P5WYB5</accession>
<gene>
    <name evidence="2" type="ORF">P691DRAFT_766721</name>
</gene>
<feature type="compositionally biased region" description="Low complexity" evidence="1">
    <location>
        <begin position="207"/>
        <end position="222"/>
    </location>
</feature>
<feature type="compositionally biased region" description="Low complexity" evidence="1">
    <location>
        <begin position="253"/>
        <end position="267"/>
    </location>
</feature>
<dbReference type="EMBL" id="MU152060">
    <property type="protein sequence ID" value="KAF9441103.1"/>
    <property type="molecule type" value="Genomic_DNA"/>
</dbReference>
<sequence>MPKAAKNSIIAFEEMTGITERITISHETRDKFKGAGKTRKAIRPPPSHPLISHILLSEDVLLNYRLLLQHKLFYLWQHQALSDFICHPTLFDSFECTYKHAEEERSSLVYWRSEQREFATADVLYQAFTTHLATRQAPPSIEAGHSTAPLTTSHSEETSDPHSASSDVEIPTSSAPLAELPLYHSTPYLKPLKVLPPATSHILSGHSSESNNITSRSSRSISVPAASATQQQSLTTGHMEQTVSPLSPEINKSPSSSSGEVTPSSSPVLNIPTHMSPLTWPLTSSSLPTSTQTRPTNVNPSTSTIAMIQNTSSGPLLCM</sequence>
<evidence type="ECO:0000256" key="1">
    <source>
        <dbReference type="SAM" id="MobiDB-lite"/>
    </source>
</evidence>
<feature type="compositionally biased region" description="Polar residues" evidence="1">
    <location>
        <begin position="161"/>
        <end position="170"/>
    </location>
</feature>